<comment type="caution">
    <text evidence="4">The sequence shown here is derived from an EMBL/GenBank/DDBJ whole genome shotgun (WGS) entry which is preliminary data.</text>
</comment>
<keyword evidence="3" id="KW-0732">Signal</keyword>
<dbReference type="STRING" id="57577.A0A2K3N9P8"/>
<dbReference type="AlphaFoldDB" id="A0A2K3N9P8"/>
<sequence length="251" mass="27893">MARIEFLRHMTLVSLIVLILCTTASPIFASKNCDFPAIFNFGASNSDTGGLDAAFAALSLPYGETYFHRSTGRFSDGRIIIDFIGGVFATLIPKEDYFFKALYTFDVGQNDLTAGFFGNVTIQQVKATVPDIINNFIENIKSIYNLGARSFWIHNAGPIGCLPVILANFPSAAKDSYGCAKQYNEVSQYFNLKLKEALAQLRGNHPLATITYVDIYSPKYSLFQNPKKYGEPTKYDPTFMVVYVWISIGSD</sequence>
<gene>
    <name evidence="4" type="ORF">L195_g023051</name>
</gene>
<dbReference type="Proteomes" id="UP000236291">
    <property type="component" value="Unassembled WGS sequence"/>
</dbReference>
<dbReference type="ExpressionAtlas" id="A0A2K3N9P8">
    <property type="expression patterns" value="baseline"/>
</dbReference>
<name>A0A2K3N9P8_TRIPR</name>
<accession>A0A2K3N9P8</accession>
<evidence type="ECO:0000313" key="4">
    <source>
        <dbReference type="EMBL" id="PNX99781.1"/>
    </source>
</evidence>
<dbReference type="InterPro" id="IPR001087">
    <property type="entry name" value="GDSL"/>
</dbReference>
<dbReference type="Pfam" id="PF00657">
    <property type="entry name" value="Lipase_GDSL"/>
    <property type="match status" value="1"/>
</dbReference>
<comment type="similarity">
    <text evidence="1">Belongs to the 'GDSL' lipolytic enzyme family.</text>
</comment>
<dbReference type="PANTHER" id="PTHR22835">
    <property type="entry name" value="ZINC FINGER FYVE DOMAIN CONTAINING PROTEIN"/>
    <property type="match status" value="1"/>
</dbReference>
<feature type="signal peptide" evidence="3">
    <location>
        <begin position="1"/>
        <end position="29"/>
    </location>
</feature>
<proteinExistence type="inferred from homology"/>
<reference evidence="4 5" key="1">
    <citation type="journal article" date="2014" name="Am. J. Bot.">
        <title>Genome assembly and annotation for red clover (Trifolium pratense; Fabaceae).</title>
        <authorList>
            <person name="Istvanek J."/>
            <person name="Jaros M."/>
            <person name="Krenek A."/>
            <person name="Repkova J."/>
        </authorList>
    </citation>
    <scope>NUCLEOTIDE SEQUENCE [LARGE SCALE GENOMIC DNA]</scope>
    <source>
        <strain evidence="5">cv. Tatra</strain>
        <tissue evidence="4">Young leaves</tissue>
    </source>
</reference>
<protein>
    <submittedName>
        <fullName evidence="4">Early nodulin</fullName>
    </submittedName>
</protein>
<dbReference type="InterPro" id="IPR036514">
    <property type="entry name" value="SGNH_hydro_sf"/>
</dbReference>
<dbReference type="PANTHER" id="PTHR22835:SF621">
    <property type="entry name" value="GDSL ESTERASE_LIPASE ENOD8"/>
    <property type="match status" value="1"/>
</dbReference>
<dbReference type="Gene3D" id="3.40.50.1110">
    <property type="entry name" value="SGNH hydrolase"/>
    <property type="match status" value="1"/>
</dbReference>
<evidence type="ECO:0000256" key="2">
    <source>
        <dbReference type="ARBA" id="ARBA00023180"/>
    </source>
</evidence>
<dbReference type="GO" id="GO:0016788">
    <property type="term" value="F:hydrolase activity, acting on ester bonds"/>
    <property type="evidence" value="ECO:0007669"/>
    <property type="project" value="InterPro"/>
</dbReference>
<evidence type="ECO:0000313" key="5">
    <source>
        <dbReference type="Proteomes" id="UP000236291"/>
    </source>
</evidence>
<reference evidence="4 5" key="2">
    <citation type="journal article" date="2017" name="Front. Plant Sci.">
        <title>Gene Classification and Mining of Molecular Markers Useful in Red Clover (Trifolium pratense) Breeding.</title>
        <authorList>
            <person name="Istvanek J."/>
            <person name="Dluhosova J."/>
            <person name="Dluhos P."/>
            <person name="Patkova L."/>
            <person name="Nedelnik J."/>
            <person name="Repkova J."/>
        </authorList>
    </citation>
    <scope>NUCLEOTIDE SEQUENCE [LARGE SCALE GENOMIC DNA]</scope>
    <source>
        <strain evidence="5">cv. Tatra</strain>
        <tissue evidence="4">Young leaves</tissue>
    </source>
</reference>
<evidence type="ECO:0000256" key="1">
    <source>
        <dbReference type="ARBA" id="ARBA00008668"/>
    </source>
</evidence>
<dbReference type="EMBL" id="ASHM01018153">
    <property type="protein sequence ID" value="PNX99781.1"/>
    <property type="molecule type" value="Genomic_DNA"/>
</dbReference>
<keyword evidence="2" id="KW-0325">Glycoprotein</keyword>
<feature type="chain" id="PRO_5014368336" evidence="3">
    <location>
        <begin position="30"/>
        <end position="251"/>
    </location>
</feature>
<organism evidence="4 5">
    <name type="scientific">Trifolium pratense</name>
    <name type="common">Red clover</name>
    <dbReference type="NCBI Taxonomy" id="57577"/>
    <lineage>
        <taxon>Eukaryota</taxon>
        <taxon>Viridiplantae</taxon>
        <taxon>Streptophyta</taxon>
        <taxon>Embryophyta</taxon>
        <taxon>Tracheophyta</taxon>
        <taxon>Spermatophyta</taxon>
        <taxon>Magnoliopsida</taxon>
        <taxon>eudicotyledons</taxon>
        <taxon>Gunneridae</taxon>
        <taxon>Pentapetalae</taxon>
        <taxon>rosids</taxon>
        <taxon>fabids</taxon>
        <taxon>Fabales</taxon>
        <taxon>Fabaceae</taxon>
        <taxon>Papilionoideae</taxon>
        <taxon>50 kb inversion clade</taxon>
        <taxon>NPAAA clade</taxon>
        <taxon>Hologalegina</taxon>
        <taxon>IRL clade</taxon>
        <taxon>Trifolieae</taxon>
        <taxon>Trifolium</taxon>
    </lineage>
</organism>
<evidence type="ECO:0000256" key="3">
    <source>
        <dbReference type="SAM" id="SignalP"/>
    </source>
</evidence>